<proteinExistence type="predicted"/>
<gene>
    <name evidence="1" type="ORF">E2562_028788</name>
</gene>
<dbReference type="AlphaFoldDB" id="A0A6G1EAQ4"/>
<organism evidence="1 2">
    <name type="scientific">Oryza meyeriana var. granulata</name>
    <dbReference type="NCBI Taxonomy" id="110450"/>
    <lineage>
        <taxon>Eukaryota</taxon>
        <taxon>Viridiplantae</taxon>
        <taxon>Streptophyta</taxon>
        <taxon>Embryophyta</taxon>
        <taxon>Tracheophyta</taxon>
        <taxon>Spermatophyta</taxon>
        <taxon>Magnoliopsida</taxon>
        <taxon>Liliopsida</taxon>
        <taxon>Poales</taxon>
        <taxon>Poaceae</taxon>
        <taxon>BOP clade</taxon>
        <taxon>Oryzoideae</taxon>
        <taxon>Oryzeae</taxon>
        <taxon>Oryzinae</taxon>
        <taxon>Oryza</taxon>
        <taxon>Oryza meyeriana</taxon>
    </lineage>
</organism>
<name>A0A6G1EAQ4_9ORYZ</name>
<evidence type="ECO:0000313" key="2">
    <source>
        <dbReference type="Proteomes" id="UP000479710"/>
    </source>
</evidence>
<protein>
    <recommendedName>
        <fullName evidence="3">Ubiquitin-like protease family profile domain-containing protein</fullName>
    </recommendedName>
</protein>
<dbReference type="SUPFAM" id="SSF54001">
    <property type="entry name" value="Cysteine proteinases"/>
    <property type="match status" value="1"/>
</dbReference>
<evidence type="ECO:0000313" key="1">
    <source>
        <dbReference type="EMBL" id="KAF0922195.1"/>
    </source>
</evidence>
<keyword evidence="2" id="KW-1185">Reference proteome</keyword>
<dbReference type="Proteomes" id="UP000479710">
    <property type="component" value="Unassembled WGS sequence"/>
</dbReference>
<dbReference type="Gene3D" id="3.40.395.10">
    <property type="entry name" value="Adenoviral Proteinase, Chain A"/>
    <property type="match status" value="1"/>
</dbReference>
<evidence type="ECO:0008006" key="3">
    <source>
        <dbReference type="Google" id="ProtNLM"/>
    </source>
</evidence>
<reference evidence="1 2" key="1">
    <citation type="submission" date="2019-11" db="EMBL/GenBank/DDBJ databases">
        <title>Whole genome sequence of Oryza granulata.</title>
        <authorList>
            <person name="Li W."/>
        </authorList>
    </citation>
    <scope>NUCLEOTIDE SEQUENCE [LARGE SCALE GENOMIC DNA]</scope>
    <source>
        <strain evidence="2">cv. Menghai</strain>
        <tissue evidence="1">Leaf</tissue>
    </source>
</reference>
<accession>A0A6G1EAQ4</accession>
<dbReference type="EMBL" id="SPHZ02000004">
    <property type="protein sequence ID" value="KAF0922195.1"/>
    <property type="molecule type" value="Genomic_DNA"/>
</dbReference>
<dbReference type="OrthoDB" id="673631at2759"/>
<comment type="caution">
    <text evidence="1">The sequence shown here is derived from an EMBL/GenBank/DDBJ whole genome shotgun (WGS) entry which is preliminary data.</text>
</comment>
<sequence length="82" mass="9433">MFGSCSTERGQAARMHIILPVLNNDHWSLYIINFLHERVDILDSKDYNLIGMEASKQHGELFRMILYNLVVNPYNTAGELPP</sequence>
<dbReference type="InterPro" id="IPR038765">
    <property type="entry name" value="Papain-like_cys_pep_sf"/>
</dbReference>